<evidence type="ECO:0000313" key="3">
    <source>
        <dbReference type="Proteomes" id="UP000252914"/>
    </source>
</evidence>
<accession>A0A367F2V6</accession>
<dbReference type="GO" id="GO:0006508">
    <property type="term" value="P:proteolysis"/>
    <property type="evidence" value="ECO:0007669"/>
    <property type="project" value="UniProtKB-KW"/>
</dbReference>
<organism evidence="2 3">
    <name type="scientific">Streptomyces diacarni</name>
    <dbReference type="NCBI Taxonomy" id="2800381"/>
    <lineage>
        <taxon>Bacteria</taxon>
        <taxon>Bacillati</taxon>
        <taxon>Actinomycetota</taxon>
        <taxon>Actinomycetes</taxon>
        <taxon>Kitasatosporales</taxon>
        <taxon>Streptomycetaceae</taxon>
        <taxon>Streptomyces</taxon>
    </lineage>
</organism>
<dbReference type="SUPFAM" id="SSF50494">
    <property type="entry name" value="Trypsin-like serine proteases"/>
    <property type="match status" value="1"/>
</dbReference>
<dbReference type="Gene3D" id="2.40.10.120">
    <property type="match status" value="1"/>
</dbReference>
<gene>
    <name evidence="2" type="ORF">DTL70_10160</name>
</gene>
<dbReference type="RefSeq" id="WP_114021555.1">
    <property type="nucleotide sequence ID" value="NZ_QOIN01000039.1"/>
</dbReference>
<sequence>MSEARLAELATLATVRIGPVQDPRALWGSGFFVAPGWVLTCYHVLEERLPPEGDGRLLVQGPKHRCAAKLAYRPWTEPVDGTGAGPEHDLALVRLLEDIDHPCVWLTDRSDPPGRLRLYGWRVGDGGQPRSWSGHCHSNGTDSDHGITLGSLHSIPHGASGGPVVDQDYGAVVGVVKARRRHGDGGLAIRSTALRGFARAVPVAGETALGEDPFRELMRRHDHWHGQRSAAASWARAQEELGSAEAERSWRPDDTLAALARVSALPPPADRGLVPRMIEEALGGEEIWLEEPGDWREGHGRLRERLQGRSHPAEDVVFLHYLWLVSQVHRDAAPEESEGLERFVRHRSSELGPKGRSVPDSAYLPDALRSAMAAPRAAVPGQDAAALVVELDPDHYARGRFHWRVWAWDAGVDSPRLWAEEESGEGATLEELPHRLSAPLSNAFTWTDHGSARARLEFAVPTEHFDLDVHLWRSRLVARSLRPHPADDHPFGVHRQVVLRDLHRRGAPAPEWQQRWSLTEGEQLEALPLVSLANRQLEHASAGAVPLLCRPAAQSAGPLGQVLRAGHGVVLWHRTAHHAYGCDEACERFRAETAAMLRGLSGVAVLPEEVRLLRERVSKDDARAAWAEDLALLYDDPRRPIPEPTDRVSSP</sequence>
<feature type="domain" description="vWA-MoxR associated protein C-terminal" evidence="1">
    <location>
        <begin position="399"/>
        <end position="637"/>
    </location>
</feature>
<dbReference type="InterPro" id="IPR009003">
    <property type="entry name" value="Peptidase_S1_PA"/>
</dbReference>
<keyword evidence="2" id="KW-0645">Protease</keyword>
<name>A0A367F2V6_9ACTN</name>
<dbReference type="GO" id="GO:0008233">
    <property type="term" value="F:peptidase activity"/>
    <property type="evidence" value="ECO:0007669"/>
    <property type="project" value="UniProtKB-KW"/>
</dbReference>
<keyword evidence="3" id="KW-1185">Reference proteome</keyword>
<dbReference type="InterPro" id="IPR045450">
    <property type="entry name" value="VMAP_C"/>
</dbReference>
<reference evidence="2 3" key="1">
    <citation type="submission" date="2018-06" db="EMBL/GenBank/DDBJ databases">
        <title>Streptomyces reniochalinae sp. nov. and Streptomyces diacarnus sp. nov. from marine sponges.</title>
        <authorList>
            <person name="Li L."/>
        </authorList>
    </citation>
    <scope>NUCLEOTIDE SEQUENCE [LARGE SCALE GENOMIC DNA]</scope>
    <source>
        <strain evidence="2 3">LHW51701</strain>
    </source>
</reference>
<dbReference type="Pfam" id="PF13365">
    <property type="entry name" value="Trypsin_2"/>
    <property type="match status" value="1"/>
</dbReference>
<protein>
    <submittedName>
        <fullName evidence="2">Serine protease</fullName>
    </submittedName>
</protein>
<dbReference type="Pfam" id="PF20028">
    <property type="entry name" value="VMAP-C"/>
    <property type="match status" value="1"/>
</dbReference>
<proteinExistence type="predicted"/>
<dbReference type="AlphaFoldDB" id="A0A367F2V6"/>
<keyword evidence="2" id="KW-0378">Hydrolase</keyword>
<evidence type="ECO:0000313" key="2">
    <source>
        <dbReference type="EMBL" id="RCG24704.1"/>
    </source>
</evidence>
<dbReference type="Proteomes" id="UP000252914">
    <property type="component" value="Unassembled WGS sequence"/>
</dbReference>
<comment type="caution">
    <text evidence="2">The sequence shown here is derived from an EMBL/GenBank/DDBJ whole genome shotgun (WGS) entry which is preliminary data.</text>
</comment>
<dbReference type="EMBL" id="QOIN01000039">
    <property type="protein sequence ID" value="RCG24704.1"/>
    <property type="molecule type" value="Genomic_DNA"/>
</dbReference>
<evidence type="ECO:0000259" key="1">
    <source>
        <dbReference type="Pfam" id="PF20028"/>
    </source>
</evidence>